<comment type="caution">
    <text evidence="2">The sequence shown here is derived from an EMBL/GenBank/DDBJ whole genome shotgun (WGS) entry which is preliminary data.</text>
</comment>
<keyword evidence="1" id="KW-0175">Coiled coil</keyword>
<evidence type="ECO:0000313" key="2">
    <source>
        <dbReference type="EMBL" id="MDC6639547.1"/>
    </source>
</evidence>
<organism evidence="2 3">
    <name type="scientific">Leclercia adecarboxylata</name>
    <dbReference type="NCBI Taxonomy" id="83655"/>
    <lineage>
        <taxon>Bacteria</taxon>
        <taxon>Pseudomonadati</taxon>
        <taxon>Pseudomonadota</taxon>
        <taxon>Gammaproteobacteria</taxon>
        <taxon>Enterobacterales</taxon>
        <taxon>Enterobacteriaceae</taxon>
        <taxon>Leclercia</taxon>
    </lineage>
</organism>
<proteinExistence type="predicted"/>
<accession>A0A9X4BDP7</accession>
<sequence length="726" mass="79426">MAGNNQQLVFNINGDATGLQRALGTAGNSLNAFSREAGGSLASLSGGFGDITGKLAGMNTGLLAVGAGFGALTAITISQVNAASDYVKVLNDASYSSGMTVEQLQKLQGAFGSLNIEYDKFSDFNKDALDHMGDFFREGKGGFGDDLKAWGINLQGFTQYMNQADGGIKMIIKTFYELQKAGKSNAEITNAMESIASDSSKLLPVLRQYKSEVEAINAIEKQHAGITTETAQAYAAYEQNIAQLDRNFQELRVNALLPVIEALNELRNIFAGEWKMPSFDQMGGNLKRFAYDFASWGDHHALPDEWAKNQYSNSIVPKTAPKTISTKPYKLKDPEGEKKAEDAAKKAAADAKQLEQKQIQARINLNQVMSQLGKNSAEQQVLQYNYTQNELRKKLDESLSTLNLNEEQKTKIIARQEQARLEGSKRIITEMLEASDPKQLSENLAALSIGNTQNITPEHIQKMLSAQDARTGMVDETNPFGNQDAIKRQQDEIYKQRDFEIQVDEQLYADKLISKEQFEKRKADLTAKYNNKAAQVERQNSQLQIQTFADTAMNIGTMLEGVAGKGNKAAQAAFIVGKSISIANIVMKIQEALANAMATPWPANFANYAQVASLGASIISTARGTQIQGQAHSGIDSVPKLGGNDESTWVLKAGERVLNNDNNRDLTQFLKQQDKSDNNNTGQTVINAPLVVNGGGQITDQQFQTMLKKHSNNVMQAVRAAQTRNT</sequence>
<gene>
    <name evidence="2" type="ORF">OEZ79_14990</name>
</gene>
<evidence type="ECO:0000256" key="1">
    <source>
        <dbReference type="SAM" id="Coils"/>
    </source>
</evidence>
<dbReference type="AlphaFoldDB" id="A0A9X4BDP7"/>
<dbReference type="Proteomes" id="UP001149314">
    <property type="component" value="Unassembled WGS sequence"/>
</dbReference>
<dbReference type="RefSeq" id="WP_191152794.1">
    <property type="nucleotide sequence ID" value="NZ_CP060824.1"/>
</dbReference>
<protein>
    <submittedName>
        <fullName evidence="2">Uncharacterized protein</fullName>
    </submittedName>
</protein>
<feature type="coiled-coil region" evidence="1">
    <location>
        <begin position="515"/>
        <end position="546"/>
    </location>
</feature>
<reference evidence="2" key="1">
    <citation type="journal article" date="2023" name="Genes Genomics">
        <title>Genomic insights of Leclercia adecarboxylata strains linked to an outbreak in public hospitals in Mexico.</title>
        <authorList>
            <person name="Barrios-Villa E."/>
            <person name="Pacheco-Flores B."/>
            <person name="Lozano-Zarain P."/>
            <person name="Del Campo-Ortega R."/>
            <person name="de Jesus Ascencio-Montiel I."/>
            <person name="Gonzalez-Leon M."/>
            <person name="Camorlinga-Ponce M."/>
            <person name="Gaytan Cervantes F.J."/>
            <person name="Gonzalez Torres C."/>
            <person name="Aguilar E."/>
            <person name="Gonzalez Ibarra J."/>
            <person name="Torres Lopez F.J."/>
            <person name="Rosas-Vargas H."/>
            <person name="Gonzalez-Bonilla C.R."/>
            <person name="Del Carmen Rocha-Gracia R."/>
        </authorList>
    </citation>
    <scope>NUCLEOTIDE SEQUENCE</scope>
    <source>
        <strain evidence="2">Lac40</strain>
    </source>
</reference>
<evidence type="ECO:0000313" key="3">
    <source>
        <dbReference type="Proteomes" id="UP001149314"/>
    </source>
</evidence>
<name>A0A9X4BDP7_9ENTR</name>
<feature type="coiled-coil region" evidence="1">
    <location>
        <begin position="337"/>
        <end position="371"/>
    </location>
</feature>
<dbReference type="EMBL" id="JAOURS010000015">
    <property type="protein sequence ID" value="MDC6639547.1"/>
    <property type="molecule type" value="Genomic_DNA"/>
</dbReference>